<keyword evidence="3" id="KW-0813">Transport</keyword>
<proteinExistence type="inferred from homology"/>
<keyword evidence="6" id="KW-1185">Reference proteome</keyword>
<keyword evidence="2" id="KW-0732">Signal</keyword>
<gene>
    <name evidence="5" type="ORF">KMZ93_19645</name>
</gene>
<dbReference type="AlphaFoldDB" id="A0A975NWB9"/>
<name>A0A975NWB9_9BRAD</name>
<feature type="domain" description="Leucine-binding protein" evidence="4">
    <location>
        <begin position="1"/>
        <end position="358"/>
    </location>
</feature>
<dbReference type="Gene3D" id="3.40.50.2300">
    <property type="match status" value="2"/>
</dbReference>
<dbReference type="PANTHER" id="PTHR30483">
    <property type="entry name" value="LEUCINE-SPECIFIC-BINDING PROTEIN"/>
    <property type="match status" value="1"/>
</dbReference>
<evidence type="ECO:0000313" key="5">
    <source>
        <dbReference type="EMBL" id="QWG22175.1"/>
    </source>
</evidence>
<dbReference type="RefSeq" id="WP_215602944.1">
    <property type="nucleotide sequence ID" value="NZ_CP076136.1"/>
</dbReference>
<dbReference type="EMBL" id="CP076136">
    <property type="protein sequence ID" value="QWG22175.1"/>
    <property type="molecule type" value="Genomic_DNA"/>
</dbReference>
<dbReference type="PANTHER" id="PTHR30483:SF37">
    <property type="entry name" value="ABC TRANSPORTER SUBSTRATE-BINDING PROTEIN"/>
    <property type="match status" value="1"/>
</dbReference>
<evidence type="ECO:0000256" key="1">
    <source>
        <dbReference type="ARBA" id="ARBA00010062"/>
    </source>
</evidence>
<dbReference type="Proteomes" id="UP000676951">
    <property type="component" value="Chromosome"/>
</dbReference>
<keyword evidence="3" id="KW-0029">Amino-acid transport</keyword>
<evidence type="ECO:0000256" key="3">
    <source>
        <dbReference type="ARBA" id="ARBA00022970"/>
    </source>
</evidence>
<dbReference type="CDD" id="cd06340">
    <property type="entry name" value="PBP1_ABC_ligand_binding-like"/>
    <property type="match status" value="1"/>
</dbReference>
<comment type="similarity">
    <text evidence="1">Belongs to the leucine-binding protein family.</text>
</comment>
<evidence type="ECO:0000313" key="6">
    <source>
        <dbReference type="Proteomes" id="UP000676951"/>
    </source>
</evidence>
<evidence type="ECO:0000256" key="2">
    <source>
        <dbReference type="ARBA" id="ARBA00022729"/>
    </source>
</evidence>
<organism evidence="5 6">
    <name type="scientific">Bradyrhizobium sediminis</name>
    <dbReference type="NCBI Taxonomy" id="2840469"/>
    <lineage>
        <taxon>Bacteria</taxon>
        <taxon>Pseudomonadati</taxon>
        <taxon>Pseudomonadota</taxon>
        <taxon>Alphaproteobacteria</taxon>
        <taxon>Hyphomicrobiales</taxon>
        <taxon>Nitrobacteraceae</taxon>
        <taxon>Bradyrhizobium</taxon>
    </lineage>
</organism>
<dbReference type="SUPFAM" id="SSF53822">
    <property type="entry name" value="Periplasmic binding protein-like I"/>
    <property type="match status" value="1"/>
</dbReference>
<accession>A0A975NWB9</accession>
<sequence length="382" mass="41868">MSGAVAKSGEDTLNAIRLAVDVINGKYPESNLPFAKLGGLPGLKGAKIELITADHQASPEVGAAEAERMITQKKVVALIGTYLSSVASTVSNVAERNEIPFMTGDSEATPLTERGYKWLFRTTPTSLNQARDFFVFLRDLNSKRDQKIKTIAIVHENTLWGQEFGTAMESYFKDFPEFTMAANVGYQQGTTDVTSEVQRLISLKPDVVVHASYDAEAILFAKTYKQYNFAPQGVLAIGAAFSSTAFRNALKDDSNFFLVREHWALDLAGTNPLIAEVGKMYQDKYNKAMDGAPARSFQAMMTLADAINRAGSTDPAAIQKALQQTDLKPASLIMPWEGVKFDAKGQNTKTRGIFVQTINSKPATVWPFDMAQSKLVWPKPAM</sequence>
<dbReference type="InterPro" id="IPR051010">
    <property type="entry name" value="BCAA_transport"/>
</dbReference>
<reference evidence="5 6" key="1">
    <citation type="submission" date="2021-06" db="EMBL/GenBank/DDBJ databases">
        <title>Bradyrhizobium sp. S2-11-4 Genome sequencing.</title>
        <authorList>
            <person name="Jin L."/>
        </authorList>
    </citation>
    <scope>NUCLEOTIDE SEQUENCE [LARGE SCALE GENOMIC DNA]</scope>
    <source>
        <strain evidence="5 6">S2-11-4</strain>
    </source>
</reference>
<dbReference type="Pfam" id="PF13458">
    <property type="entry name" value="Peripla_BP_6"/>
    <property type="match status" value="1"/>
</dbReference>
<dbReference type="InterPro" id="IPR028082">
    <property type="entry name" value="Peripla_BP_I"/>
</dbReference>
<protein>
    <submittedName>
        <fullName evidence="5">ABC transporter substrate-binding protein</fullName>
    </submittedName>
</protein>
<evidence type="ECO:0000259" key="4">
    <source>
        <dbReference type="Pfam" id="PF13458"/>
    </source>
</evidence>
<dbReference type="GO" id="GO:0006865">
    <property type="term" value="P:amino acid transport"/>
    <property type="evidence" value="ECO:0007669"/>
    <property type="project" value="UniProtKB-KW"/>
</dbReference>
<dbReference type="InterPro" id="IPR028081">
    <property type="entry name" value="Leu-bd"/>
</dbReference>